<gene>
    <name evidence="13" type="ORF">RRG08_010478</name>
</gene>
<evidence type="ECO:0000256" key="9">
    <source>
        <dbReference type="ARBA" id="ARBA00069061"/>
    </source>
</evidence>
<keyword evidence="3" id="KW-0963">Cytoplasm</keyword>
<dbReference type="Pfam" id="PF01852">
    <property type="entry name" value="START"/>
    <property type="match status" value="1"/>
</dbReference>
<evidence type="ECO:0000256" key="4">
    <source>
        <dbReference type="ARBA" id="ARBA00022553"/>
    </source>
</evidence>
<dbReference type="SMART" id="SM00234">
    <property type="entry name" value="START"/>
    <property type="match status" value="1"/>
</dbReference>
<evidence type="ECO:0000256" key="3">
    <source>
        <dbReference type="ARBA" id="ARBA00022490"/>
    </source>
</evidence>
<keyword evidence="2" id="KW-0813">Transport</keyword>
<dbReference type="GO" id="GO:0008289">
    <property type="term" value="F:lipid binding"/>
    <property type="evidence" value="ECO:0007669"/>
    <property type="project" value="UniProtKB-KW"/>
</dbReference>
<proteinExistence type="predicted"/>
<keyword evidence="14" id="KW-1185">Reference proteome</keyword>
<comment type="subcellular location">
    <subcellularLocation>
        <location evidence="1">Cytoplasm</location>
    </subcellularLocation>
</comment>
<dbReference type="FunFam" id="3.30.530.20:FF:000017">
    <property type="entry name" value="Phosphatidylcholine transfer protein, putative"/>
    <property type="match status" value="1"/>
</dbReference>
<evidence type="ECO:0000256" key="10">
    <source>
        <dbReference type="ARBA" id="ARBA00077188"/>
    </source>
</evidence>
<evidence type="ECO:0000256" key="1">
    <source>
        <dbReference type="ARBA" id="ARBA00004496"/>
    </source>
</evidence>
<keyword evidence="5" id="KW-0007">Acetylation</keyword>
<dbReference type="InterPro" id="IPR023393">
    <property type="entry name" value="START-like_dom_sf"/>
</dbReference>
<evidence type="ECO:0000256" key="2">
    <source>
        <dbReference type="ARBA" id="ARBA00022448"/>
    </source>
</evidence>
<keyword evidence="7" id="KW-0446">Lipid-binding</keyword>
<evidence type="ECO:0000256" key="6">
    <source>
        <dbReference type="ARBA" id="ARBA00023055"/>
    </source>
</evidence>
<evidence type="ECO:0000259" key="12">
    <source>
        <dbReference type="PROSITE" id="PS50848"/>
    </source>
</evidence>
<evidence type="ECO:0000256" key="7">
    <source>
        <dbReference type="ARBA" id="ARBA00023121"/>
    </source>
</evidence>
<dbReference type="Proteomes" id="UP001283361">
    <property type="component" value="Unassembled WGS sequence"/>
</dbReference>
<protein>
    <recommendedName>
        <fullName evidence="9">Phosphatidylcholine transfer protein</fullName>
    </recommendedName>
    <alternativeName>
        <fullName evidence="11">START domain-containing protein 2</fullName>
    </alternativeName>
    <alternativeName>
        <fullName evidence="10">StAR-related lipid transfer protein 2</fullName>
    </alternativeName>
</protein>
<accession>A0AAE1ANM4</accession>
<comment type="caution">
    <text evidence="13">The sequence shown here is derived from an EMBL/GenBank/DDBJ whole genome shotgun (WGS) entry which is preliminary data.</text>
</comment>
<dbReference type="Gene3D" id="3.30.530.20">
    <property type="match status" value="1"/>
</dbReference>
<dbReference type="PANTHER" id="PTHR19308:SF8">
    <property type="entry name" value="STAR-RELATED LIPID TRANSFER PROTEIN 7, MITOCHONDRIAL"/>
    <property type="match status" value="1"/>
</dbReference>
<organism evidence="13 14">
    <name type="scientific">Elysia crispata</name>
    <name type="common">lettuce slug</name>
    <dbReference type="NCBI Taxonomy" id="231223"/>
    <lineage>
        <taxon>Eukaryota</taxon>
        <taxon>Metazoa</taxon>
        <taxon>Spiralia</taxon>
        <taxon>Lophotrochozoa</taxon>
        <taxon>Mollusca</taxon>
        <taxon>Gastropoda</taxon>
        <taxon>Heterobranchia</taxon>
        <taxon>Euthyneura</taxon>
        <taxon>Panpulmonata</taxon>
        <taxon>Sacoglossa</taxon>
        <taxon>Placobranchoidea</taxon>
        <taxon>Plakobranchidae</taxon>
        <taxon>Elysia</taxon>
    </lineage>
</organism>
<dbReference type="PANTHER" id="PTHR19308">
    <property type="entry name" value="PHOSPHATIDYLCHOLINE TRANSFER PROTEIN"/>
    <property type="match status" value="1"/>
</dbReference>
<dbReference type="AlphaFoldDB" id="A0AAE1ANM4"/>
<dbReference type="EMBL" id="JAWDGP010001486">
    <property type="protein sequence ID" value="KAK3791074.1"/>
    <property type="molecule type" value="Genomic_DNA"/>
</dbReference>
<keyword evidence="4" id="KW-0597">Phosphoprotein</keyword>
<evidence type="ECO:0000256" key="11">
    <source>
        <dbReference type="ARBA" id="ARBA00079049"/>
    </source>
</evidence>
<dbReference type="InterPro" id="IPR051213">
    <property type="entry name" value="START_lipid_transfer"/>
</dbReference>
<evidence type="ECO:0000313" key="13">
    <source>
        <dbReference type="EMBL" id="KAK3791074.1"/>
    </source>
</evidence>
<reference evidence="13" key="1">
    <citation type="journal article" date="2023" name="G3 (Bethesda)">
        <title>A reference genome for the long-term kleptoplast-retaining sea slug Elysia crispata morphotype clarki.</title>
        <authorList>
            <person name="Eastman K.E."/>
            <person name="Pendleton A.L."/>
            <person name="Shaikh M.A."/>
            <person name="Suttiyut T."/>
            <person name="Ogas R."/>
            <person name="Tomko P."/>
            <person name="Gavelis G."/>
            <person name="Widhalm J.R."/>
            <person name="Wisecaver J.H."/>
        </authorList>
    </citation>
    <scope>NUCLEOTIDE SEQUENCE</scope>
    <source>
        <strain evidence="13">ECLA1</strain>
    </source>
</reference>
<name>A0AAE1ANM4_9GAST</name>
<dbReference type="PROSITE" id="PS50848">
    <property type="entry name" value="START"/>
    <property type="match status" value="1"/>
</dbReference>
<dbReference type="SUPFAM" id="SSF55961">
    <property type="entry name" value="Bet v1-like"/>
    <property type="match status" value="1"/>
</dbReference>
<dbReference type="GO" id="GO:0005829">
    <property type="term" value="C:cytosol"/>
    <property type="evidence" value="ECO:0007669"/>
    <property type="project" value="UniProtKB-ARBA"/>
</dbReference>
<evidence type="ECO:0000256" key="5">
    <source>
        <dbReference type="ARBA" id="ARBA00022990"/>
    </source>
</evidence>
<sequence length="390" mass="45723">MLGSSVLQQLFRSIRFRNSSLNAKSQPNLKEKIGTLASLCRFCVQRPSTILLGPDKNVKWQAFLTKLGIQLNIIGISMSEQCSRVAAQRLRRAYQIILLYQRIYGEQLLQQKIKSGMHLRRRPLLALLSAAFFQWEKDRVTDEQLEKCWEDIAAVQTLMEMSHKTSQEISGVSANFGEKQEWEQVVDKENFKIWRRLVSDSDLYQYKVYGIFTDIPPRAFYNTQVDLAYWKDWDKNTMEVKIIERDDLTASEVVHWVYRFPYPMYPRDYVYVRRFKADIATNKMIITARATEHPSCPQTDSCVRVETYCSQMVIKPHTTFDENGFDYVMTYFDDPQTNFPPMCYNWLASTGVHEFLEKVHRAALKKHQRACEVSSRKESSHDNLYPNMAH</sequence>
<dbReference type="InterPro" id="IPR002913">
    <property type="entry name" value="START_lipid-bd_dom"/>
</dbReference>
<keyword evidence="6" id="KW-0445">Lipid transport</keyword>
<feature type="domain" description="START" evidence="12">
    <location>
        <begin position="178"/>
        <end position="368"/>
    </location>
</feature>
<dbReference type="GO" id="GO:0006869">
    <property type="term" value="P:lipid transport"/>
    <property type="evidence" value="ECO:0007669"/>
    <property type="project" value="UniProtKB-KW"/>
</dbReference>
<comment type="subunit">
    <text evidence="8">Interacts with ACOT13/THEM2.</text>
</comment>
<evidence type="ECO:0000313" key="14">
    <source>
        <dbReference type="Proteomes" id="UP001283361"/>
    </source>
</evidence>
<evidence type="ECO:0000256" key="8">
    <source>
        <dbReference type="ARBA" id="ARBA00063535"/>
    </source>
</evidence>